<organism evidence="2 3">
    <name type="scientific">Acinetobacter shaoyimingii</name>
    <dbReference type="NCBI Taxonomy" id="2715164"/>
    <lineage>
        <taxon>Bacteria</taxon>
        <taxon>Pseudomonadati</taxon>
        <taxon>Pseudomonadota</taxon>
        <taxon>Gammaproteobacteria</taxon>
        <taxon>Moraxellales</taxon>
        <taxon>Moraxellaceae</taxon>
        <taxon>Acinetobacter</taxon>
    </lineage>
</organism>
<gene>
    <name evidence="2" type="ORF">G8E00_10260</name>
</gene>
<dbReference type="InterPro" id="IPR009739">
    <property type="entry name" value="LprI-like_N"/>
</dbReference>
<feature type="domain" description="Lysozyme inhibitor LprI-like N-terminal" evidence="1">
    <location>
        <begin position="195"/>
        <end position="279"/>
    </location>
</feature>
<proteinExistence type="predicted"/>
<dbReference type="Gene3D" id="1.20.1270.180">
    <property type="match status" value="1"/>
</dbReference>
<protein>
    <submittedName>
        <fullName evidence="2">DUF1311 domain-containing protein</fullName>
    </submittedName>
</protein>
<evidence type="ECO:0000259" key="1">
    <source>
        <dbReference type="Pfam" id="PF07007"/>
    </source>
</evidence>
<dbReference type="Pfam" id="PF07007">
    <property type="entry name" value="LprI"/>
    <property type="match status" value="1"/>
</dbReference>
<dbReference type="AlphaFoldDB" id="A0A6G8S077"/>
<sequence>MALAGCDKVSTFTGSSIKCDNETAKQLVVESFSKVLSDASAERVKNLIASENITIDMGKLRAALAKVTFNVTDIRTNNSDPNSKKEYCVTNFVVNIPGEIITDADAARAVYDDTKVAQAAVLADLSLESNQLKTSIDYMVQPTDDAKKVYVQLENGESVAYFVRDVVIDSLLKSARLNAAEIAKQEELQRQAEEAAAEKEYNSLLISEAQTRLDNANKNLNLVWNATTKEVRDQLLDEQKIWLKKRDLECKLDSTDAVNPEIHRLNCEASMTEQRTSVLRQKIFYLE</sequence>
<reference evidence="2 3" key="1">
    <citation type="submission" date="2020-03" db="EMBL/GenBank/DDBJ databases">
        <authorList>
            <person name="Zhu W."/>
        </authorList>
    </citation>
    <scope>NUCLEOTIDE SEQUENCE [LARGE SCALE GENOMIC DNA]</scope>
    <source>
        <strain evidence="2 3">323-1</strain>
    </source>
</reference>
<evidence type="ECO:0000313" key="3">
    <source>
        <dbReference type="Proteomes" id="UP000502297"/>
    </source>
</evidence>
<accession>A0A6G8S077</accession>
<dbReference type="EMBL" id="CP049801">
    <property type="protein sequence ID" value="QIO07500.1"/>
    <property type="molecule type" value="Genomic_DNA"/>
</dbReference>
<dbReference type="Proteomes" id="UP000502297">
    <property type="component" value="Chromosome"/>
</dbReference>
<name>A0A6G8S077_9GAMM</name>
<dbReference type="KEGG" id="asha:G8E00_10260"/>
<evidence type="ECO:0000313" key="2">
    <source>
        <dbReference type="EMBL" id="QIO07500.1"/>
    </source>
</evidence>
<keyword evidence="3" id="KW-1185">Reference proteome</keyword>